<gene>
    <name evidence="8" type="ordered locus">GDI0465</name>
</gene>
<dbReference type="GO" id="GO:0005886">
    <property type="term" value="C:plasma membrane"/>
    <property type="evidence" value="ECO:0007669"/>
    <property type="project" value="UniProtKB-SubCell"/>
</dbReference>
<dbReference type="CDD" id="cd06261">
    <property type="entry name" value="TM_PBP2"/>
    <property type="match status" value="1"/>
</dbReference>
<proteinExistence type="inferred from homology"/>
<evidence type="ECO:0000256" key="7">
    <source>
        <dbReference type="RuleBase" id="RU363032"/>
    </source>
</evidence>
<keyword evidence="9" id="KW-1185">Reference proteome</keyword>
<dbReference type="KEGG" id="gdi:GDI0465"/>
<feature type="transmembrane region" description="Helical" evidence="7">
    <location>
        <begin position="140"/>
        <end position="166"/>
    </location>
</feature>
<dbReference type="eggNOG" id="COG1173">
    <property type="taxonomic scope" value="Bacteria"/>
</dbReference>
<comment type="similarity">
    <text evidence="7">Belongs to the binding-protein-dependent transport system permease family.</text>
</comment>
<organism evidence="8 9">
    <name type="scientific">Gluconacetobacter diazotrophicus (strain ATCC 49037 / DSM 5601 / CCUG 37298 / CIP 103539 / LMG 7603 / PAl5)</name>
    <dbReference type="NCBI Taxonomy" id="272568"/>
    <lineage>
        <taxon>Bacteria</taxon>
        <taxon>Pseudomonadati</taxon>
        <taxon>Pseudomonadota</taxon>
        <taxon>Alphaproteobacteria</taxon>
        <taxon>Acetobacterales</taxon>
        <taxon>Acetobacteraceae</taxon>
        <taxon>Gluconacetobacter</taxon>
    </lineage>
</organism>
<dbReference type="KEGG" id="gdj:Gdia_1541"/>
<sequence>MTEPVLNDEAGMVAATIAGPARPWRRAVTGRQGVALGACVLFGIVLLLPYLAPFDGGAVVSDAVFAPPSRHFLLGTDYLGRDVFSRILVGVRDTVFIALAATLLACAVGATLGIGSALVGGWAEILLSRLCDALISIPSVLFGLILVAAFGSSWPVLIGAMAVIYMPGCYRVSYALALQLHQLDFVLVARGRGEGLPYLIRHEILPNMIGPVLTDMGLRFVYVVLLLSNLSFLGLGVQPPDADLGSLVRENILGIVFAAPAVLAPALAIAVLTVGVNLSIDRMSAKGGRR</sequence>
<dbReference type="PANTHER" id="PTHR43386">
    <property type="entry name" value="OLIGOPEPTIDE TRANSPORT SYSTEM PERMEASE PROTEIN APPC"/>
    <property type="match status" value="1"/>
</dbReference>
<dbReference type="STRING" id="272568.GDI0465"/>
<feature type="transmembrane region" description="Helical" evidence="7">
    <location>
        <begin position="252"/>
        <end position="280"/>
    </location>
</feature>
<evidence type="ECO:0000256" key="2">
    <source>
        <dbReference type="ARBA" id="ARBA00022448"/>
    </source>
</evidence>
<evidence type="ECO:0000256" key="1">
    <source>
        <dbReference type="ARBA" id="ARBA00004651"/>
    </source>
</evidence>
<feature type="transmembrane region" description="Helical" evidence="7">
    <location>
        <begin position="212"/>
        <end position="232"/>
    </location>
</feature>
<accession>A9H635</accession>
<dbReference type="InterPro" id="IPR035906">
    <property type="entry name" value="MetI-like_sf"/>
</dbReference>
<feature type="transmembrane region" description="Helical" evidence="7">
    <location>
        <begin position="95"/>
        <end position="119"/>
    </location>
</feature>
<dbReference type="Proteomes" id="UP000001176">
    <property type="component" value="Chromosome"/>
</dbReference>
<dbReference type="SUPFAM" id="SSF161098">
    <property type="entry name" value="MetI-like"/>
    <property type="match status" value="1"/>
</dbReference>
<dbReference type="Gene3D" id="1.10.3720.10">
    <property type="entry name" value="MetI-like"/>
    <property type="match status" value="1"/>
</dbReference>
<dbReference type="OrthoDB" id="9766870at2"/>
<keyword evidence="3" id="KW-1003">Cell membrane</keyword>
<dbReference type="InterPro" id="IPR000515">
    <property type="entry name" value="MetI-like"/>
</dbReference>
<evidence type="ECO:0000256" key="4">
    <source>
        <dbReference type="ARBA" id="ARBA00022692"/>
    </source>
</evidence>
<reference evidence="8 9" key="1">
    <citation type="journal article" date="2009" name="BMC Genomics">
        <title>Complete genome sequence of the sugarcane nitrogen-fixing endophyte Gluconacetobacter diazotrophicus Pal5.</title>
        <authorList>
            <person name="Bertalan M."/>
            <person name="Albano R."/>
            <person name="Padua V."/>
            <person name="Rouws L."/>
            <person name="Rojas C."/>
            <person name="Hemerly A."/>
            <person name="Teixeira K."/>
            <person name="Schwab S."/>
            <person name="Araujo J."/>
            <person name="Oliveira A."/>
            <person name="Franca L."/>
            <person name="Magalhaes V."/>
            <person name="Alqueres S."/>
            <person name="Cardoso A."/>
            <person name="Almeida W."/>
            <person name="Loureiro M.M."/>
            <person name="Nogueira E."/>
            <person name="Cidade D."/>
            <person name="Oliveira D."/>
            <person name="Simao T."/>
            <person name="Macedo J."/>
            <person name="Valadao A."/>
            <person name="Dreschsel M."/>
            <person name="Freitas F."/>
            <person name="Vidal M."/>
            <person name="Guedes H."/>
            <person name="Rodrigues E."/>
            <person name="Meneses C."/>
            <person name="Brioso P."/>
            <person name="Pozzer L."/>
            <person name="Figueiredo D."/>
            <person name="Montano H."/>
            <person name="Junior J."/>
            <person name="Filho G."/>
            <person name="Flores V."/>
            <person name="Ferreira B."/>
            <person name="Branco A."/>
            <person name="Gonzalez P."/>
            <person name="Guillobel H."/>
            <person name="Lemos M."/>
            <person name="Seibel L."/>
            <person name="Macedo J."/>
            <person name="Alves-Ferreira M."/>
            <person name="Sachetto-Martins G."/>
            <person name="Coelho A."/>
            <person name="Santos E."/>
            <person name="Amaral G."/>
            <person name="Neves A."/>
            <person name="Pacheco A.B."/>
            <person name="Carvalho D."/>
            <person name="Lery L."/>
            <person name="Bisch P."/>
            <person name="Rossle S.C."/>
            <person name="Urmenyi T."/>
            <person name="Kruger W.V."/>
            <person name="Martins O."/>
            <person name="Baldani J.I."/>
            <person name="Ferreira P.C."/>
        </authorList>
    </citation>
    <scope>NUCLEOTIDE SEQUENCE [LARGE SCALE GENOMIC DNA]</scope>
    <source>
        <strain evidence="9">ATCC 49037 / DSM 5601 / CCUG 37298 / CIP 103539 / LMG 7603 / PAl5</strain>
    </source>
</reference>
<dbReference type="RefSeq" id="WP_012222878.1">
    <property type="nucleotide sequence ID" value="NC_010125.1"/>
</dbReference>
<keyword evidence="5 7" id="KW-1133">Transmembrane helix</keyword>
<dbReference type="AlphaFoldDB" id="A9H635"/>
<dbReference type="HOGENOM" id="CLU_028518_5_2_5"/>
<dbReference type="PROSITE" id="PS50928">
    <property type="entry name" value="ABC_TM1"/>
    <property type="match status" value="1"/>
</dbReference>
<keyword evidence="2 7" id="KW-0813">Transport</keyword>
<protein>
    <submittedName>
        <fullName evidence="8">Putative ABC transporter, permease protein</fullName>
    </submittedName>
</protein>
<comment type="subcellular location">
    <subcellularLocation>
        <location evidence="1 7">Cell membrane</location>
        <topology evidence="1 7">Multi-pass membrane protein</topology>
    </subcellularLocation>
</comment>
<evidence type="ECO:0000256" key="3">
    <source>
        <dbReference type="ARBA" id="ARBA00022475"/>
    </source>
</evidence>
<name>A9H635_GLUDA</name>
<evidence type="ECO:0000313" key="8">
    <source>
        <dbReference type="EMBL" id="CAP54408.1"/>
    </source>
</evidence>
<evidence type="ECO:0000256" key="5">
    <source>
        <dbReference type="ARBA" id="ARBA00022989"/>
    </source>
</evidence>
<feature type="transmembrane region" description="Helical" evidence="7">
    <location>
        <begin position="33"/>
        <end position="52"/>
    </location>
</feature>
<evidence type="ECO:0000256" key="6">
    <source>
        <dbReference type="ARBA" id="ARBA00023136"/>
    </source>
</evidence>
<dbReference type="GO" id="GO:0055085">
    <property type="term" value="P:transmembrane transport"/>
    <property type="evidence" value="ECO:0007669"/>
    <property type="project" value="InterPro"/>
</dbReference>
<dbReference type="InterPro" id="IPR050366">
    <property type="entry name" value="BP-dependent_transpt_permease"/>
</dbReference>
<dbReference type="PANTHER" id="PTHR43386:SF25">
    <property type="entry name" value="PEPTIDE ABC TRANSPORTER PERMEASE PROTEIN"/>
    <property type="match status" value="1"/>
</dbReference>
<keyword evidence="4 7" id="KW-0812">Transmembrane</keyword>
<keyword evidence="6 7" id="KW-0472">Membrane</keyword>
<evidence type="ECO:0000313" key="9">
    <source>
        <dbReference type="Proteomes" id="UP000001176"/>
    </source>
</evidence>
<dbReference type="EMBL" id="AM889285">
    <property type="protein sequence ID" value="CAP54408.1"/>
    <property type="molecule type" value="Genomic_DNA"/>
</dbReference>
<dbReference type="Pfam" id="PF00528">
    <property type="entry name" value="BPD_transp_1"/>
    <property type="match status" value="1"/>
</dbReference>